<comment type="caution">
    <text evidence="2">The sequence shown here is derived from an EMBL/GenBank/DDBJ whole genome shotgun (WGS) entry which is preliminary data.</text>
</comment>
<feature type="compositionally biased region" description="Acidic residues" evidence="1">
    <location>
        <begin position="85"/>
        <end position="98"/>
    </location>
</feature>
<dbReference type="STRING" id="42673.A0A2K0WKI6"/>
<evidence type="ECO:0000313" key="3">
    <source>
        <dbReference type="Proteomes" id="UP000236664"/>
    </source>
</evidence>
<gene>
    <name evidence="2" type="ORF">FNYG_04015</name>
</gene>
<dbReference type="AlphaFoldDB" id="A0A2K0WKI6"/>
<protein>
    <submittedName>
        <fullName evidence="2">Uncharacterized protein</fullName>
    </submittedName>
</protein>
<evidence type="ECO:0000313" key="2">
    <source>
        <dbReference type="EMBL" id="PNP82784.1"/>
    </source>
</evidence>
<feature type="region of interest" description="Disordered" evidence="1">
    <location>
        <begin position="51"/>
        <end position="98"/>
    </location>
</feature>
<organism evidence="2 3">
    <name type="scientific">Gibberella nygamai</name>
    <name type="common">Bean root rot disease fungus</name>
    <name type="synonym">Fusarium nygamai</name>
    <dbReference type="NCBI Taxonomy" id="42673"/>
    <lineage>
        <taxon>Eukaryota</taxon>
        <taxon>Fungi</taxon>
        <taxon>Dikarya</taxon>
        <taxon>Ascomycota</taxon>
        <taxon>Pezizomycotina</taxon>
        <taxon>Sordariomycetes</taxon>
        <taxon>Hypocreomycetidae</taxon>
        <taxon>Hypocreales</taxon>
        <taxon>Nectriaceae</taxon>
        <taxon>Fusarium</taxon>
        <taxon>Fusarium fujikuroi species complex</taxon>
    </lineage>
</organism>
<dbReference type="EMBL" id="MTQA01000056">
    <property type="protein sequence ID" value="PNP82784.1"/>
    <property type="molecule type" value="Genomic_DNA"/>
</dbReference>
<sequence>MLKLCRVSKAFNLMTMEAILESNMLNDVGYWDPIREQTIFYHTVDYDRRSSYPPLPDNVSDDDDTNSEPETPDLDRPLSPSLPDGDQEPSQDDKFSEEELFTSYSSVVPSDDFWIMFLTARTLGRIRSKPPTQDHILLLRVAEHI</sequence>
<proteinExistence type="predicted"/>
<name>A0A2K0WKI6_GIBNY</name>
<feature type="compositionally biased region" description="Acidic residues" evidence="1">
    <location>
        <begin position="59"/>
        <end position="72"/>
    </location>
</feature>
<accession>A0A2K0WKI6</accession>
<reference evidence="2 3" key="1">
    <citation type="submission" date="2017-06" db="EMBL/GenBank/DDBJ databases">
        <title>Genome of Fusarium nygamai isolate CS10214.</title>
        <authorList>
            <person name="Gardiner D.M."/>
            <person name="Obanor F."/>
            <person name="Kazan K."/>
        </authorList>
    </citation>
    <scope>NUCLEOTIDE SEQUENCE [LARGE SCALE GENOMIC DNA]</scope>
    <source>
        <strain evidence="2 3">CS10214</strain>
    </source>
</reference>
<evidence type="ECO:0000256" key="1">
    <source>
        <dbReference type="SAM" id="MobiDB-lite"/>
    </source>
</evidence>
<dbReference type="Proteomes" id="UP000236664">
    <property type="component" value="Unassembled WGS sequence"/>
</dbReference>
<keyword evidence="3" id="KW-1185">Reference proteome</keyword>